<dbReference type="OrthoDB" id="1632545at2759"/>
<keyword evidence="1" id="KW-0812">Transmembrane</keyword>
<sequence length="425" mass="47686">MEWTKCWVISMGQVIVPGYGSWISMWVGVPGQRGGGFLEERTTCNINIRQCLRKVADGHFTAATKVLSSSGVAPYCDDTIKTLEAKHPYNQPASMPSNTFSKPPFVAEIDSVFGCIKSFPKGISCRRDGFRAQHILVVLCGEGVAVLHCAIYHNDGSLAMLTVDFSNAFNLVDRSALLHEDSYWRFEEVDRVLDVMRVSGPGLVNRYTWRRRPCSLTKGCIGRLRAWWFVEGLSLETYRLKMATFFFTHSIWWFGFILGKSGFILCFYGFKGPSLGATRPHLMGQCHMWQNAVFDCLQALHAQEFLLAIPIDGLGQHMSPVEYHTILKYHLMIPLFPVDEIYPVCRKACLDSFENMHVGISAKKEAPVNFLTDLLDGRSTIRLGDDLVFRWVGGKHAYVDLTGVYPLMVLSSRGFTVGRAALKAA</sequence>
<keyword evidence="1" id="KW-0472">Membrane</keyword>
<organism evidence="2 3">
    <name type="scientific">Artemisia annua</name>
    <name type="common">Sweet wormwood</name>
    <dbReference type="NCBI Taxonomy" id="35608"/>
    <lineage>
        <taxon>Eukaryota</taxon>
        <taxon>Viridiplantae</taxon>
        <taxon>Streptophyta</taxon>
        <taxon>Embryophyta</taxon>
        <taxon>Tracheophyta</taxon>
        <taxon>Spermatophyta</taxon>
        <taxon>Magnoliopsida</taxon>
        <taxon>eudicotyledons</taxon>
        <taxon>Gunneridae</taxon>
        <taxon>Pentapetalae</taxon>
        <taxon>asterids</taxon>
        <taxon>campanulids</taxon>
        <taxon>Asterales</taxon>
        <taxon>Asteraceae</taxon>
        <taxon>Asteroideae</taxon>
        <taxon>Anthemideae</taxon>
        <taxon>Artemisiinae</taxon>
        <taxon>Artemisia</taxon>
    </lineage>
</organism>
<dbReference type="PANTHER" id="PTHR48462">
    <property type="entry name" value="PROTEIN, PUTATIVE-RELATED"/>
    <property type="match status" value="1"/>
</dbReference>
<dbReference type="EMBL" id="PKPP01000810">
    <property type="protein sequence ID" value="PWA88499.1"/>
    <property type="molecule type" value="Genomic_DNA"/>
</dbReference>
<dbReference type="AlphaFoldDB" id="A0A2U1PRV6"/>
<protein>
    <recommendedName>
        <fullName evidence="4">Reverse transcriptase domain-containing protein</fullName>
    </recommendedName>
</protein>
<dbReference type="Proteomes" id="UP000245207">
    <property type="component" value="Unassembled WGS sequence"/>
</dbReference>
<name>A0A2U1PRV6_ARTAN</name>
<reference evidence="2 3" key="1">
    <citation type="journal article" date="2018" name="Mol. Plant">
        <title>The genome of Artemisia annua provides insight into the evolution of Asteraceae family and artemisinin biosynthesis.</title>
        <authorList>
            <person name="Shen Q."/>
            <person name="Zhang L."/>
            <person name="Liao Z."/>
            <person name="Wang S."/>
            <person name="Yan T."/>
            <person name="Shi P."/>
            <person name="Liu M."/>
            <person name="Fu X."/>
            <person name="Pan Q."/>
            <person name="Wang Y."/>
            <person name="Lv Z."/>
            <person name="Lu X."/>
            <person name="Zhang F."/>
            <person name="Jiang W."/>
            <person name="Ma Y."/>
            <person name="Chen M."/>
            <person name="Hao X."/>
            <person name="Li L."/>
            <person name="Tang Y."/>
            <person name="Lv G."/>
            <person name="Zhou Y."/>
            <person name="Sun X."/>
            <person name="Brodelius P.E."/>
            <person name="Rose J.K.C."/>
            <person name="Tang K."/>
        </authorList>
    </citation>
    <scope>NUCLEOTIDE SEQUENCE [LARGE SCALE GENOMIC DNA]</scope>
    <source>
        <strain evidence="3">cv. Huhao1</strain>
        <tissue evidence="2">Leaf</tissue>
    </source>
</reference>
<dbReference type="PANTHER" id="PTHR48462:SF1">
    <property type="entry name" value="PROTEIN, PUTATIVE-RELATED"/>
    <property type="match status" value="1"/>
</dbReference>
<gene>
    <name evidence="2" type="ORF">CTI12_AA120320</name>
</gene>
<keyword evidence="1" id="KW-1133">Transmembrane helix</keyword>
<accession>A0A2U1PRV6</accession>
<evidence type="ECO:0000313" key="2">
    <source>
        <dbReference type="EMBL" id="PWA88499.1"/>
    </source>
</evidence>
<keyword evidence="3" id="KW-1185">Reference proteome</keyword>
<evidence type="ECO:0000313" key="3">
    <source>
        <dbReference type="Proteomes" id="UP000245207"/>
    </source>
</evidence>
<evidence type="ECO:0008006" key="4">
    <source>
        <dbReference type="Google" id="ProtNLM"/>
    </source>
</evidence>
<comment type="caution">
    <text evidence="2">The sequence shown here is derived from an EMBL/GenBank/DDBJ whole genome shotgun (WGS) entry which is preliminary data.</text>
</comment>
<evidence type="ECO:0000256" key="1">
    <source>
        <dbReference type="SAM" id="Phobius"/>
    </source>
</evidence>
<feature type="transmembrane region" description="Helical" evidence="1">
    <location>
        <begin position="251"/>
        <end position="270"/>
    </location>
</feature>
<proteinExistence type="predicted"/>